<dbReference type="Pfam" id="PF00512">
    <property type="entry name" value="HisKA"/>
    <property type="match status" value="1"/>
</dbReference>
<dbReference type="InterPro" id="IPR036890">
    <property type="entry name" value="HATPase_C_sf"/>
</dbReference>
<dbReference type="InterPro" id="IPR041610">
    <property type="entry name" value="ArlS_N"/>
</dbReference>
<evidence type="ECO:0000313" key="19">
    <source>
        <dbReference type="Proteomes" id="UP000581688"/>
    </source>
</evidence>
<organism evidence="18 19">
    <name type="scientific">Salirhabdus euzebyi</name>
    <dbReference type="NCBI Taxonomy" id="394506"/>
    <lineage>
        <taxon>Bacteria</taxon>
        <taxon>Bacillati</taxon>
        <taxon>Bacillota</taxon>
        <taxon>Bacilli</taxon>
        <taxon>Bacillales</taxon>
        <taxon>Bacillaceae</taxon>
        <taxon>Salirhabdus</taxon>
    </lineage>
</organism>
<dbReference type="SMART" id="SM00388">
    <property type="entry name" value="HisKA"/>
    <property type="match status" value="1"/>
</dbReference>
<evidence type="ECO:0000256" key="11">
    <source>
        <dbReference type="ARBA" id="ARBA00022840"/>
    </source>
</evidence>
<dbReference type="PANTHER" id="PTHR45528:SF12">
    <property type="entry name" value="SENSOR HISTIDINE KINASE ARSS"/>
    <property type="match status" value="1"/>
</dbReference>
<keyword evidence="7" id="KW-0808">Transferase</keyword>
<evidence type="ECO:0000256" key="15">
    <source>
        <dbReference type="SAM" id="Phobius"/>
    </source>
</evidence>
<evidence type="ECO:0000256" key="14">
    <source>
        <dbReference type="ARBA" id="ARBA00023136"/>
    </source>
</evidence>
<feature type="domain" description="HAMP" evidence="17">
    <location>
        <begin position="175"/>
        <end position="229"/>
    </location>
</feature>
<dbReference type="CDD" id="cd00082">
    <property type="entry name" value="HisKA"/>
    <property type="match status" value="1"/>
</dbReference>
<dbReference type="SUPFAM" id="SSF47384">
    <property type="entry name" value="Homodimeric domain of signal transducing histidine kinase"/>
    <property type="match status" value="1"/>
</dbReference>
<evidence type="ECO:0000256" key="5">
    <source>
        <dbReference type="ARBA" id="ARBA00022475"/>
    </source>
</evidence>
<comment type="subcellular location">
    <subcellularLocation>
        <location evidence="2">Cell membrane</location>
        <topology evidence="2">Multi-pass membrane protein</topology>
    </subcellularLocation>
</comment>
<dbReference type="Proteomes" id="UP000581688">
    <property type="component" value="Unassembled WGS sequence"/>
</dbReference>
<dbReference type="InterPro" id="IPR003594">
    <property type="entry name" value="HATPase_dom"/>
</dbReference>
<dbReference type="Gene3D" id="1.10.287.130">
    <property type="match status" value="1"/>
</dbReference>
<evidence type="ECO:0000256" key="10">
    <source>
        <dbReference type="ARBA" id="ARBA00022777"/>
    </source>
</evidence>
<dbReference type="InterPro" id="IPR050398">
    <property type="entry name" value="HssS/ArlS-like"/>
</dbReference>
<gene>
    <name evidence="18" type="ORF">HNQ94_002498</name>
</gene>
<dbReference type="FunFam" id="1.10.287.130:FF:000001">
    <property type="entry name" value="Two-component sensor histidine kinase"/>
    <property type="match status" value="1"/>
</dbReference>
<dbReference type="Pfam" id="PF18719">
    <property type="entry name" value="ArlS_N"/>
    <property type="match status" value="1"/>
</dbReference>
<evidence type="ECO:0000256" key="3">
    <source>
        <dbReference type="ARBA" id="ARBA00012438"/>
    </source>
</evidence>
<sequence>MKLKTKIQLLLTSVILVVLLLVNTAIFFLFYRISIDAEIDRIKAETRVMMEALSANTEVNPSELLKAYIPSNGMARVINAHRETLQVVTKEIEFYSLPIVYVNRETNEVIVGNDGIRYAIISIPLIWENGEVVTLQVTEKLVGIHETMNTLIYVLLFSSLIMVIPIVIGGGIISRLLIKPIQALTNTMTENYKQRSWKKIDLPSNSKDELSQMGTVYNHMIDRLRENFEKQEEFVSDASHELKTPISIIKSYSHLLDRWGKEKEEVYEESIHAIRSETEKMEHLVGQLLALAKNQQKENLQFASIDVVSLVQEVIRLFTVTYNRKIILFTDFHHLQLSCDREKINQVLYILLDNACKYSHDEVHIYLNKSQHEIEISIQDFGEGLTDTERSRIFDRFYRVDKARSRETGGTGLGLTIAQHIVDAHGGKILVNSEEGHGSTFSIYLPY</sequence>
<feature type="transmembrane region" description="Helical" evidence="15">
    <location>
        <begin position="7"/>
        <end position="31"/>
    </location>
</feature>
<evidence type="ECO:0000256" key="2">
    <source>
        <dbReference type="ARBA" id="ARBA00004651"/>
    </source>
</evidence>
<keyword evidence="5" id="KW-1003">Cell membrane</keyword>
<dbReference type="FunFam" id="3.30.565.10:FF:000006">
    <property type="entry name" value="Sensor histidine kinase WalK"/>
    <property type="match status" value="1"/>
</dbReference>
<evidence type="ECO:0000256" key="4">
    <source>
        <dbReference type="ARBA" id="ARBA00015735"/>
    </source>
</evidence>
<name>A0A841Q6V1_9BACI</name>
<dbReference type="PRINTS" id="PR00344">
    <property type="entry name" value="BCTRLSENSOR"/>
</dbReference>
<keyword evidence="8 15" id="KW-0812">Transmembrane</keyword>
<dbReference type="Gene3D" id="3.30.565.10">
    <property type="entry name" value="Histidine kinase-like ATPase, C-terminal domain"/>
    <property type="match status" value="1"/>
</dbReference>
<dbReference type="AlphaFoldDB" id="A0A841Q6V1"/>
<evidence type="ECO:0000256" key="13">
    <source>
        <dbReference type="ARBA" id="ARBA00023012"/>
    </source>
</evidence>
<keyword evidence="11" id="KW-0067">ATP-binding</keyword>
<proteinExistence type="predicted"/>
<keyword evidence="10 18" id="KW-0418">Kinase</keyword>
<dbReference type="PROSITE" id="PS50109">
    <property type="entry name" value="HIS_KIN"/>
    <property type="match status" value="1"/>
</dbReference>
<dbReference type="PANTHER" id="PTHR45528">
    <property type="entry name" value="SENSOR HISTIDINE KINASE CPXA"/>
    <property type="match status" value="1"/>
</dbReference>
<dbReference type="InterPro" id="IPR036097">
    <property type="entry name" value="HisK_dim/P_sf"/>
</dbReference>
<comment type="caution">
    <text evidence="18">The sequence shown here is derived from an EMBL/GenBank/DDBJ whole genome shotgun (WGS) entry which is preliminary data.</text>
</comment>
<dbReference type="SMART" id="SM00387">
    <property type="entry name" value="HATPase_c"/>
    <property type="match status" value="1"/>
</dbReference>
<comment type="catalytic activity">
    <reaction evidence="1">
        <text>ATP + protein L-histidine = ADP + protein N-phospho-L-histidine.</text>
        <dbReference type="EC" id="2.7.13.3"/>
    </reaction>
</comment>
<evidence type="ECO:0000256" key="6">
    <source>
        <dbReference type="ARBA" id="ARBA00022553"/>
    </source>
</evidence>
<keyword evidence="19" id="KW-1185">Reference proteome</keyword>
<dbReference type="RefSeq" id="WP_174496846.1">
    <property type="nucleotide sequence ID" value="NZ_CADDWK010000009.1"/>
</dbReference>
<evidence type="ECO:0000256" key="7">
    <source>
        <dbReference type="ARBA" id="ARBA00022679"/>
    </source>
</evidence>
<feature type="transmembrane region" description="Helical" evidence="15">
    <location>
        <begin position="151"/>
        <end position="178"/>
    </location>
</feature>
<evidence type="ECO:0000259" key="16">
    <source>
        <dbReference type="PROSITE" id="PS50109"/>
    </source>
</evidence>
<dbReference type="CDD" id="cd06225">
    <property type="entry name" value="HAMP"/>
    <property type="match status" value="1"/>
</dbReference>
<dbReference type="GO" id="GO:0005886">
    <property type="term" value="C:plasma membrane"/>
    <property type="evidence" value="ECO:0007669"/>
    <property type="project" value="UniProtKB-SubCell"/>
</dbReference>
<keyword evidence="14 15" id="KW-0472">Membrane</keyword>
<dbReference type="PROSITE" id="PS50885">
    <property type="entry name" value="HAMP"/>
    <property type="match status" value="1"/>
</dbReference>
<dbReference type="EMBL" id="JACHGH010000007">
    <property type="protein sequence ID" value="MBB6454047.1"/>
    <property type="molecule type" value="Genomic_DNA"/>
</dbReference>
<evidence type="ECO:0000313" key="18">
    <source>
        <dbReference type="EMBL" id="MBB6454047.1"/>
    </source>
</evidence>
<keyword evidence="12 15" id="KW-1133">Transmembrane helix</keyword>
<dbReference type="Pfam" id="PF00672">
    <property type="entry name" value="HAMP"/>
    <property type="match status" value="1"/>
</dbReference>
<keyword evidence="9" id="KW-0547">Nucleotide-binding</keyword>
<dbReference type="Pfam" id="PF02518">
    <property type="entry name" value="HATPase_c"/>
    <property type="match status" value="1"/>
</dbReference>
<dbReference type="GO" id="GO:0005524">
    <property type="term" value="F:ATP binding"/>
    <property type="evidence" value="ECO:0007669"/>
    <property type="project" value="UniProtKB-KW"/>
</dbReference>
<feature type="domain" description="Histidine kinase" evidence="16">
    <location>
        <begin position="237"/>
        <end position="447"/>
    </location>
</feature>
<dbReference type="EC" id="2.7.13.3" evidence="3"/>
<accession>A0A841Q6V1</accession>
<evidence type="ECO:0000256" key="1">
    <source>
        <dbReference type="ARBA" id="ARBA00000085"/>
    </source>
</evidence>
<evidence type="ECO:0000256" key="9">
    <source>
        <dbReference type="ARBA" id="ARBA00022741"/>
    </source>
</evidence>
<evidence type="ECO:0000256" key="12">
    <source>
        <dbReference type="ARBA" id="ARBA00022989"/>
    </source>
</evidence>
<keyword evidence="13" id="KW-0902">Two-component regulatory system</keyword>
<dbReference type="InterPro" id="IPR005467">
    <property type="entry name" value="His_kinase_dom"/>
</dbReference>
<protein>
    <recommendedName>
        <fullName evidence="4">Signal transduction histidine-protein kinase ArlS</fullName>
        <ecNumber evidence="3">2.7.13.3</ecNumber>
    </recommendedName>
</protein>
<dbReference type="InterPro" id="IPR003661">
    <property type="entry name" value="HisK_dim/P_dom"/>
</dbReference>
<evidence type="ECO:0000256" key="8">
    <source>
        <dbReference type="ARBA" id="ARBA00022692"/>
    </source>
</evidence>
<dbReference type="InterPro" id="IPR003660">
    <property type="entry name" value="HAMP_dom"/>
</dbReference>
<dbReference type="SUPFAM" id="SSF55874">
    <property type="entry name" value="ATPase domain of HSP90 chaperone/DNA topoisomerase II/histidine kinase"/>
    <property type="match status" value="1"/>
</dbReference>
<dbReference type="InterPro" id="IPR004358">
    <property type="entry name" value="Sig_transdc_His_kin-like_C"/>
</dbReference>
<dbReference type="CDD" id="cd00075">
    <property type="entry name" value="HATPase"/>
    <property type="match status" value="1"/>
</dbReference>
<keyword evidence="6" id="KW-0597">Phosphoprotein</keyword>
<reference evidence="18 19" key="1">
    <citation type="submission" date="2020-08" db="EMBL/GenBank/DDBJ databases">
        <title>Genomic Encyclopedia of Type Strains, Phase IV (KMG-IV): sequencing the most valuable type-strain genomes for metagenomic binning, comparative biology and taxonomic classification.</title>
        <authorList>
            <person name="Goeker M."/>
        </authorList>
    </citation>
    <scope>NUCLEOTIDE SEQUENCE [LARGE SCALE GENOMIC DNA]</scope>
    <source>
        <strain evidence="18 19">DSM 19612</strain>
    </source>
</reference>
<evidence type="ECO:0000259" key="17">
    <source>
        <dbReference type="PROSITE" id="PS50885"/>
    </source>
</evidence>
<dbReference type="Gene3D" id="6.10.340.10">
    <property type="match status" value="1"/>
</dbReference>
<dbReference type="GO" id="GO:0000155">
    <property type="term" value="F:phosphorelay sensor kinase activity"/>
    <property type="evidence" value="ECO:0007669"/>
    <property type="project" value="InterPro"/>
</dbReference>